<feature type="non-terminal residue" evidence="2">
    <location>
        <position position="88"/>
    </location>
</feature>
<dbReference type="Pfam" id="PF22936">
    <property type="entry name" value="Pol_BBD"/>
    <property type="match status" value="1"/>
</dbReference>
<feature type="domain" description="Retrovirus-related Pol polyprotein from transposon TNT 1-94-like beta-barrel" evidence="1">
    <location>
        <begin position="3"/>
        <end position="48"/>
    </location>
</feature>
<reference evidence="2" key="1">
    <citation type="submission" date="2022-07" db="EMBL/GenBank/DDBJ databases">
        <title>Phylogenomic reconstructions and comparative analyses of Kickxellomycotina fungi.</title>
        <authorList>
            <person name="Reynolds N.K."/>
            <person name="Stajich J.E."/>
            <person name="Barry K."/>
            <person name="Grigoriev I.V."/>
            <person name="Crous P."/>
            <person name="Smith M.E."/>
        </authorList>
    </citation>
    <scope>NUCLEOTIDE SEQUENCE</scope>
    <source>
        <strain evidence="2">BCRC 34297</strain>
    </source>
</reference>
<dbReference type="InterPro" id="IPR054722">
    <property type="entry name" value="PolX-like_BBD"/>
</dbReference>
<dbReference type="OrthoDB" id="3340343at2759"/>
<comment type="caution">
    <text evidence="2">The sequence shown here is derived from an EMBL/GenBank/DDBJ whole genome shotgun (WGS) entry which is preliminary data.</text>
</comment>
<name>A0A9W8GR54_9FUNG</name>
<proteinExistence type="predicted"/>
<dbReference type="Proteomes" id="UP001140011">
    <property type="component" value="Unassembled WGS sequence"/>
</dbReference>
<gene>
    <name evidence="2" type="ORF">GGI19_006974</name>
</gene>
<dbReference type="EMBL" id="JANBUH010002014">
    <property type="protein sequence ID" value="KAJ2741268.1"/>
    <property type="molecule type" value="Genomic_DNA"/>
</dbReference>
<accession>A0A9W8GR54</accession>
<keyword evidence="3" id="KW-1185">Reference proteome</keyword>
<sequence>MSGDHINIKGRGTVSISKDTNDIGIDNVLYTPDSAINLLSVSHLMESGLDVLFCKGHAYVYKYSAPLMAVEAKNGLFALTADCMRDSA</sequence>
<dbReference type="AlphaFoldDB" id="A0A9W8GR54"/>
<evidence type="ECO:0000259" key="1">
    <source>
        <dbReference type="Pfam" id="PF22936"/>
    </source>
</evidence>
<organism evidence="2 3">
    <name type="scientific">Coemansia pectinata</name>
    <dbReference type="NCBI Taxonomy" id="1052879"/>
    <lineage>
        <taxon>Eukaryota</taxon>
        <taxon>Fungi</taxon>
        <taxon>Fungi incertae sedis</taxon>
        <taxon>Zoopagomycota</taxon>
        <taxon>Kickxellomycotina</taxon>
        <taxon>Kickxellomycetes</taxon>
        <taxon>Kickxellales</taxon>
        <taxon>Kickxellaceae</taxon>
        <taxon>Coemansia</taxon>
    </lineage>
</organism>
<protein>
    <recommendedName>
        <fullName evidence="1">Retrovirus-related Pol polyprotein from transposon TNT 1-94-like beta-barrel domain-containing protein</fullName>
    </recommendedName>
</protein>
<evidence type="ECO:0000313" key="3">
    <source>
        <dbReference type="Proteomes" id="UP001140011"/>
    </source>
</evidence>
<evidence type="ECO:0000313" key="2">
    <source>
        <dbReference type="EMBL" id="KAJ2741268.1"/>
    </source>
</evidence>